<dbReference type="RefSeq" id="WP_091028490.1">
    <property type="nucleotide sequence ID" value="NZ_FNAD01000001.1"/>
</dbReference>
<accession>A0A1G6QT48</accession>
<gene>
    <name evidence="2" type="ORF">SAMN05216270_10195</name>
</gene>
<evidence type="ECO:0000313" key="2">
    <source>
        <dbReference type="EMBL" id="SDC95500.1"/>
    </source>
</evidence>
<reference evidence="3" key="1">
    <citation type="submission" date="2016-10" db="EMBL/GenBank/DDBJ databases">
        <authorList>
            <person name="Varghese N."/>
            <person name="Submissions S."/>
        </authorList>
    </citation>
    <scope>NUCLEOTIDE SEQUENCE [LARGE SCALE GENOMIC DNA]</scope>
    <source>
        <strain evidence="3">CGMCC 4.3516</strain>
    </source>
</reference>
<dbReference type="PANTHER" id="PTHR43649">
    <property type="entry name" value="ARABINOSE-BINDING PROTEIN-RELATED"/>
    <property type="match status" value="1"/>
</dbReference>
<dbReference type="OrthoDB" id="2509690at2"/>
<keyword evidence="1" id="KW-0732">Signal</keyword>
<feature type="signal peptide" evidence="1">
    <location>
        <begin position="1"/>
        <end position="26"/>
    </location>
</feature>
<dbReference type="STRING" id="58114.SAMN05216270_10195"/>
<dbReference type="PANTHER" id="PTHR43649:SF12">
    <property type="entry name" value="DIACETYLCHITOBIOSE BINDING PROTEIN DASA"/>
    <property type="match status" value="1"/>
</dbReference>
<feature type="chain" id="PRO_5039010693" evidence="1">
    <location>
        <begin position="27"/>
        <end position="438"/>
    </location>
</feature>
<dbReference type="EMBL" id="FNAD01000001">
    <property type="protein sequence ID" value="SDC95500.1"/>
    <property type="molecule type" value="Genomic_DNA"/>
</dbReference>
<dbReference type="SUPFAM" id="SSF53850">
    <property type="entry name" value="Periplasmic binding protein-like II"/>
    <property type="match status" value="1"/>
</dbReference>
<dbReference type="Proteomes" id="UP000198949">
    <property type="component" value="Unassembled WGS sequence"/>
</dbReference>
<dbReference type="Gene3D" id="3.40.190.10">
    <property type="entry name" value="Periplasmic binding protein-like II"/>
    <property type="match status" value="2"/>
</dbReference>
<proteinExistence type="predicted"/>
<dbReference type="AlphaFoldDB" id="A0A1G6QT48"/>
<organism evidence="2 3">
    <name type="scientific">Glycomyces harbinensis</name>
    <dbReference type="NCBI Taxonomy" id="58114"/>
    <lineage>
        <taxon>Bacteria</taxon>
        <taxon>Bacillati</taxon>
        <taxon>Actinomycetota</taxon>
        <taxon>Actinomycetes</taxon>
        <taxon>Glycomycetales</taxon>
        <taxon>Glycomycetaceae</taxon>
        <taxon>Glycomyces</taxon>
    </lineage>
</organism>
<dbReference type="PROSITE" id="PS51257">
    <property type="entry name" value="PROKAR_LIPOPROTEIN"/>
    <property type="match status" value="1"/>
</dbReference>
<dbReference type="InterPro" id="IPR006059">
    <property type="entry name" value="SBP"/>
</dbReference>
<sequence length="438" mass="45834">MFSKPSTPRRAAATATAVLTAGLALTGCSTGGDDGDGTLNILMDNSEATGRLMQALADAYMEANPDVKVELEIRPGGSEGDNIVKTRLQTGDMPDLFFYNSGSLLQALAPGQTLVDLAGEPYMDVVTDTFKEGVSAGDAVYGVPVGHAIGGGVLYNLAAYEELGLEVPTTWDAFMANNRAILDAGGAAPVIQTYGTESAWTSQLFVLADNYNVLAAEPDWAEEFTANEAHFADTPAAAAGFEHLQEVGEAGFLNEDFASLTYNEGLAALVAGEGVHYPMLTNALTEIEATDPEAVDDLGFFALPGTDAANHGMTTWLPGALYLPQSTEDQDSAKDFLAFVASTEGCDAQTADVSVIGPYFIEGCAVPEDVPPAVAQLQSYFDAGLTAPALEFLSPVKGPALEQITVEVGSGIRTADDAASLYDEDVKKQAQQLGLEGW</sequence>
<evidence type="ECO:0000256" key="1">
    <source>
        <dbReference type="SAM" id="SignalP"/>
    </source>
</evidence>
<dbReference type="Pfam" id="PF01547">
    <property type="entry name" value="SBP_bac_1"/>
    <property type="match status" value="1"/>
</dbReference>
<name>A0A1G6QT48_9ACTN</name>
<evidence type="ECO:0000313" key="3">
    <source>
        <dbReference type="Proteomes" id="UP000198949"/>
    </source>
</evidence>
<keyword evidence="3" id="KW-1185">Reference proteome</keyword>
<protein>
    <submittedName>
        <fullName evidence="2">Raffinose/stachyose/melibiose transport system substrate-binding protein</fullName>
    </submittedName>
</protein>
<dbReference type="InterPro" id="IPR050490">
    <property type="entry name" value="Bact_solute-bd_prot1"/>
</dbReference>